<organism evidence="1 2">
    <name type="scientific">Desulfofarcimen acetoxidans (strain ATCC 49208 / DSM 771 / KCTC 5769 / VKM B-1644 / 5575)</name>
    <name type="common">Desulfotomaculum acetoxidans</name>
    <dbReference type="NCBI Taxonomy" id="485916"/>
    <lineage>
        <taxon>Bacteria</taxon>
        <taxon>Bacillati</taxon>
        <taxon>Bacillota</taxon>
        <taxon>Clostridia</taxon>
        <taxon>Eubacteriales</taxon>
        <taxon>Peptococcaceae</taxon>
        <taxon>Desulfofarcimen</taxon>
    </lineage>
</organism>
<dbReference type="HOGENOM" id="CLU_1438135_0_0_9"/>
<keyword evidence="2" id="KW-1185">Reference proteome</keyword>
<dbReference type="AlphaFoldDB" id="C8W191"/>
<dbReference type="eggNOG" id="ENOG5030TRR">
    <property type="taxonomic scope" value="Bacteria"/>
</dbReference>
<gene>
    <name evidence="1" type="ordered locus">Dtox_2708</name>
</gene>
<dbReference type="EMBL" id="CP001720">
    <property type="protein sequence ID" value="ACV63487.1"/>
    <property type="molecule type" value="Genomic_DNA"/>
</dbReference>
<accession>C8W191</accession>
<dbReference type="Proteomes" id="UP000002217">
    <property type="component" value="Chromosome"/>
</dbReference>
<reference evidence="1 2" key="1">
    <citation type="journal article" date="2009" name="Stand. Genomic Sci.">
        <title>Complete genome sequence of Desulfotomaculum acetoxidans type strain (5575).</title>
        <authorList>
            <person name="Spring S."/>
            <person name="Lapidus A."/>
            <person name="Schroder M."/>
            <person name="Gleim D."/>
            <person name="Sims D."/>
            <person name="Meincke L."/>
            <person name="Glavina Del Rio T."/>
            <person name="Tice H."/>
            <person name="Copeland A."/>
            <person name="Cheng J.F."/>
            <person name="Lucas S."/>
            <person name="Chen F."/>
            <person name="Nolan M."/>
            <person name="Bruce D."/>
            <person name="Goodwin L."/>
            <person name="Pitluck S."/>
            <person name="Ivanova N."/>
            <person name="Mavromatis K."/>
            <person name="Mikhailova N."/>
            <person name="Pati A."/>
            <person name="Chen A."/>
            <person name="Palaniappan K."/>
            <person name="Land M."/>
            <person name="Hauser L."/>
            <person name="Chang Y.J."/>
            <person name="Jeffries C.D."/>
            <person name="Chain P."/>
            <person name="Saunders E."/>
            <person name="Brettin T."/>
            <person name="Detter J.C."/>
            <person name="Goker M."/>
            <person name="Bristow J."/>
            <person name="Eisen J.A."/>
            <person name="Markowitz V."/>
            <person name="Hugenholtz P."/>
            <person name="Kyrpides N.C."/>
            <person name="Klenk H.P."/>
            <person name="Han C."/>
        </authorList>
    </citation>
    <scope>NUCLEOTIDE SEQUENCE [LARGE SCALE GENOMIC DNA]</scope>
    <source>
        <strain evidence="2">ATCC 49208 / DSM 771 / VKM B-1644</strain>
    </source>
</reference>
<sequence>MKPILTPEEYKYLYRLTEKATPLKSDCGKLCNSICCQQNETDSLGMYLFPGEEVMFTGKEDWLAWERHDPKEYDFPASWPFPVNFVKCSRACPRELRPLACRFYPLTPHIFKNGSWILIYDTLDLPYRCPLIEEQLTMEPNFIETVAKAWSILLKDHRINTLVREDSEERENASLRVPTVVWKSQKLR</sequence>
<name>C8W191_DESAS</name>
<evidence type="ECO:0000313" key="1">
    <source>
        <dbReference type="EMBL" id="ACV63487.1"/>
    </source>
</evidence>
<dbReference type="RefSeq" id="WP_015758181.1">
    <property type="nucleotide sequence ID" value="NC_013216.1"/>
</dbReference>
<dbReference type="KEGG" id="dae:Dtox_2708"/>
<protein>
    <submittedName>
        <fullName evidence="1">Uncharacterized protein</fullName>
    </submittedName>
</protein>
<proteinExistence type="predicted"/>
<dbReference type="STRING" id="485916.Dtox_2708"/>
<evidence type="ECO:0000313" key="2">
    <source>
        <dbReference type="Proteomes" id="UP000002217"/>
    </source>
</evidence>